<name>A0A4U5MMJ7_STECR</name>
<dbReference type="PANTHER" id="PTHR22991">
    <property type="entry name" value="PROTEIN CBG13490"/>
    <property type="match status" value="1"/>
</dbReference>
<dbReference type="Pfam" id="PF00059">
    <property type="entry name" value="Lectin_C"/>
    <property type="match status" value="1"/>
</dbReference>
<evidence type="ECO:0000313" key="5">
    <source>
        <dbReference type="Proteomes" id="UP000298663"/>
    </source>
</evidence>
<feature type="chain" id="PRO_5020779836" description="C-type lectin domain-containing protein" evidence="2">
    <location>
        <begin position="21"/>
        <end position="172"/>
    </location>
</feature>
<sequence>MEFFPHLLFFVLLTATAIWSKPICAPGAVLNHSGSKCFYIFPVFYDFDTADGICKVRSLRFASIDNAEDNKIAWDYALQHFKHLGETTTFIWLGGFFDNVKKKLVWVNGSNSTFIPSVAKEKQATLMPAGFESHKGMGCLAMNVEIGLWFSTDCTTPIPFLCEGESINNEAE</sequence>
<dbReference type="Proteomes" id="UP000298663">
    <property type="component" value="Unassembled WGS sequence"/>
</dbReference>
<dbReference type="Gene3D" id="3.10.100.10">
    <property type="entry name" value="Mannose-Binding Protein A, subunit A"/>
    <property type="match status" value="1"/>
</dbReference>
<reference evidence="4 5" key="1">
    <citation type="journal article" date="2015" name="Genome Biol.">
        <title>Comparative genomics of Steinernema reveals deeply conserved gene regulatory networks.</title>
        <authorList>
            <person name="Dillman A.R."/>
            <person name="Macchietto M."/>
            <person name="Porter C.F."/>
            <person name="Rogers A."/>
            <person name="Williams B."/>
            <person name="Antoshechkin I."/>
            <person name="Lee M.M."/>
            <person name="Goodwin Z."/>
            <person name="Lu X."/>
            <person name="Lewis E.E."/>
            <person name="Goodrich-Blair H."/>
            <person name="Stock S.P."/>
            <person name="Adams B.J."/>
            <person name="Sternberg P.W."/>
            <person name="Mortazavi A."/>
        </authorList>
    </citation>
    <scope>NUCLEOTIDE SEQUENCE [LARGE SCALE GENOMIC DNA]</scope>
    <source>
        <strain evidence="4 5">ALL</strain>
    </source>
</reference>
<comment type="caution">
    <text evidence="4">The sequence shown here is derived from an EMBL/GenBank/DDBJ whole genome shotgun (WGS) entry which is preliminary data.</text>
</comment>
<feature type="signal peptide" evidence="2">
    <location>
        <begin position="1"/>
        <end position="20"/>
    </location>
</feature>
<dbReference type="InterPro" id="IPR001304">
    <property type="entry name" value="C-type_lectin-like"/>
</dbReference>
<dbReference type="STRING" id="34508.A0A4U5MMJ7"/>
<dbReference type="InterPro" id="IPR018378">
    <property type="entry name" value="C-type_lectin_CS"/>
</dbReference>
<dbReference type="SMART" id="SM00034">
    <property type="entry name" value="CLECT"/>
    <property type="match status" value="1"/>
</dbReference>
<dbReference type="InterPro" id="IPR050976">
    <property type="entry name" value="Snaclec"/>
</dbReference>
<dbReference type="SUPFAM" id="SSF56436">
    <property type="entry name" value="C-type lectin-like"/>
    <property type="match status" value="1"/>
</dbReference>
<reference evidence="4 5" key="2">
    <citation type="journal article" date="2019" name="G3 (Bethesda)">
        <title>Hybrid Assembly of the Genome of the Entomopathogenic Nematode Steinernema carpocapsae Identifies the X-Chromosome.</title>
        <authorList>
            <person name="Serra L."/>
            <person name="Macchietto M."/>
            <person name="Macias-Munoz A."/>
            <person name="McGill C.J."/>
            <person name="Rodriguez I.M."/>
            <person name="Rodriguez B."/>
            <person name="Murad R."/>
            <person name="Mortazavi A."/>
        </authorList>
    </citation>
    <scope>NUCLEOTIDE SEQUENCE [LARGE SCALE GENOMIC DNA]</scope>
    <source>
        <strain evidence="4 5">ALL</strain>
    </source>
</reference>
<dbReference type="InterPro" id="IPR016186">
    <property type="entry name" value="C-type_lectin-like/link_sf"/>
</dbReference>
<accession>A0A4U5MMJ7</accession>
<dbReference type="PROSITE" id="PS50041">
    <property type="entry name" value="C_TYPE_LECTIN_2"/>
    <property type="match status" value="1"/>
</dbReference>
<dbReference type="CDD" id="cd00037">
    <property type="entry name" value="CLECT"/>
    <property type="match status" value="1"/>
</dbReference>
<dbReference type="EMBL" id="AZBU02000007">
    <property type="protein sequence ID" value="TKR70746.1"/>
    <property type="molecule type" value="Genomic_DNA"/>
</dbReference>
<dbReference type="AlphaFoldDB" id="A0A4U5MMJ7"/>
<evidence type="ECO:0000313" key="4">
    <source>
        <dbReference type="EMBL" id="TKR70746.1"/>
    </source>
</evidence>
<dbReference type="InterPro" id="IPR016187">
    <property type="entry name" value="CTDL_fold"/>
</dbReference>
<proteinExistence type="predicted"/>
<dbReference type="PROSITE" id="PS00615">
    <property type="entry name" value="C_TYPE_LECTIN_1"/>
    <property type="match status" value="1"/>
</dbReference>
<keyword evidence="5" id="KW-1185">Reference proteome</keyword>
<keyword evidence="1" id="KW-1015">Disulfide bond</keyword>
<gene>
    <name evidence="4" type="ORF">L596_022731</name>
</gene>
<keyword evidence="2" id="KW-0732">Signal</keyword>
<feature type="domain" description="C-type lectin" evidence="3">
    <location>
        <begin position="33"/>
        <end position="163"/>
    </location>
</feature>
<protein>
    <recommendedName>
        <fullName evidence="3">C-type lectin domain-containing protein</fullName>
    </recommendedName>
</protein>
<evidence type="ECO:0000256" key="1">
    <source>
        <dbReference type="ARBA" id="ARBA00023157"/>
    </source>
</evidence>
<evidence type="ECO:0000259" key="3">
    <source>
        <dbReference type="PROSITE" id="PS50041"/>
    </source>
</evidence>
<organism evidence="4 5">
    <name type="scientific">Steinernema carpocapsae</name>
    <name type="common">Entomopathogenic nematode</name>
    <dbReference type="NCBI Taxonomy" id="34508"/>
    <lineage>
        <taxon>Eukaryota</taxon>
        <taxon>Metazoa</taxon>
        <taxon>Ecdysozoa</taxon>
        <taxon>Nematoda</taxon>
        <taxon>Chromadorea</taxon>
        <taxon>Rhabditida</taxon>
        <taxon>Tylenchina</taxon>
        <taxon>Panagrolaimomorpha</taxon>
        <taxon>Strongyloidoidea</taxon>
        <taxon>Steinernematidae</taxon>
        <taxon>Steinernema</taxon>
    </lineage>
</organism>
<dbReference type="PANTHER" id="PTHR22991:SF40">
    <property type="entry name" value="PROTEIN CBG13490"/>
    <property type="match status" value="1"/>
</dbReference>
<evidence type="ECO:0000256" key="2">
    <source>
        <dbReference type="SAM" id="SignalP"/>
    </source>
</evidence>